<evidence type="ECO:0000313" key="3">
    <source>
        <dbReference type="EMBL" id="GIF56128.1"/>
    </source>
</evidence>
<proteinExistence type="predicted"/>
<dbReference type="CDD" id="cd01299">
    <property type="entry name" value="Met_dep_hydrolase_A"/>
    <property type="match status" value="1"/>
</dbReference>
<dbReference type="Proteomes" id="UP000624325">
    <property type="component" value="Unassembled WGS sequence"/>
</dbReference>
<dbReference type="PANTHER" id="PTHR43135">
    <property type="entry name" value="ALPHA-D-RIBOSE 1-METHYLPHOSPHONATE 5-TRIPHOSPHATE DIPHOSPHATASE"/>
    <property type="match status" value="1"/>
</dbReference>
<accession>A0ABQ4C016</accession>
<evidence type="ECO:0000313" key="4">
    <source>
        <dbReference type="Proteomes" id="UP000624325"/>
    </source>
</evidence>
<protein>
    <submittedName>
        <fullName evidence="3">Amidohydrolase</fullName>
    </submittedName>
</protein>
<dbReference type="InterPro" id="IPR051781">
    <property type="entry name" value="Metallo-dep_Hydrolase"/>
</dbReference>
<feature type="compositionally biased region" description="Basic and acidic residues" evidence="1">
    <location>
        <begin position="384"/>
        <end position="411"/>
    </location>
</feature>
<dbReference type="InterPro" id="IPR057744">
    <property type="entry name" value="OTAase-like"/>
</dbReference>
<dbReference type="SUPFAM" id="SSF51556">
    <property type="entry name" value="Metallo-dependent hydrolases"/>
    <property type="match status" value="1"/>
</dbReference>
<dbReference type="InterPro" id="IPR032466">
    <property type="entry name" value="Metal_Hydrolase"/>
</dbReference>
<dbReference type="Pfam" id="PF01979">
    <property type="entry name" value="Amidohydro_1"/>
    <property type="match status" value="1"/>
</dbReference>
<dbReference type="Gene3D" id="3.20.20.140">
    <property type="entry name" value="Metal-dependent hydrolases"/>
    <property type="match status" value="1"/>
</dbReference>
<dbReference type="EMBL" id="BONC01000012">
    <property type="protein sequence ID" value="GIF56128.1"/>
    <property type="molecule type" value="Genomic_DNA"/>
</dbReference>
<evidence type="ECO:0000256" key="1">
    <source>
        <dbReference type="SAM" id="MobiDB-lite"/>
    </source>
</evidence>
<dbReference type="InterPro" id="IPR011059">
    <property type="entry name" value="Metal-dep_hydrolase_composite"/>
</dbReference>
<sequence length="411" mass="42254">MITIVGARVFIGDRLVDTTVTIHGGLIHAVGGEPAETVIDGAGATLLPGLIDCHTHLCATATPDIIAQMTGDSPTRAALHAARNARAHLDAGVTTVRDCGALGGVAIELGRAIDDGLVEGARVQAAGLVITITGGHGHFLGREADGVDEVRKATRQAVKDGAGFIKVMSTGGLLTPGVTAGRTAYTPDELKVLVDEAHNAGLRVATHAIGNEGIKNALRAGVDSVEHGFYLDDEAIELLLAREDVYLVPTLAGVECALAHGDGLAPWLRAKSQAVVEDRAASFRRAHAAGVRFAAGTDAGTPFNPHGGLPEEIALMAEIGLSPTEALLAATRNAAANLGLADRLGTIEVGKTADLVLVDGDPLADLGALRKVRQVIQNGVPSRSSDHAGQRTRESAGRDDGCAVDQDLVHS</sequence>
<dbReference type="Gene3D" id="2.30.40.10">
    <property type="entry name" value="Urease, subunit C, domain 1"/>
    <property type="match status" value="1"/>
</dbReference>
<gene>
    <name evidence="3" type="ORF">Air01nite_22230</name>
</gene>
<keyword evidence="4" id="KW-1185">Reference proteome</keyword>
<evidence type="ECO:0000259" key="2">
    <source>
        <dbReference type="Pfam" id="PF01979"/>
    </source>
</evidence>
<reference evidence="3 4" key="1">
    <citation type="submission" date="2021-01" db="EMBL/GenBank/DDBJ databases">
        <title>Whole genome shotgun sequence of Asanoa iriomotensis NBRC 100142.</title>
        <authorList>
            <person name="Komaki H."/>
            <person name="Tamura T."/>
        </authorList>
    </citation>
    <scope>NUCLEOTIDE SEQUENCE [LARGE SCALE GENOMIC DNA]</scope>
    <source>
        <strain evidence="3 4">NBRC 100142</strain>
    </source>
</reference>
<feature type="region of interest" description="Disordered" evidence="1">
    <location>
        <begin position="378"/>
        <end position="411"/>
    </location>
</feature>
<organism evidence="3 4">
    <name type="scientific">Asanoa iriomotensis</name>
    <dbReference type="NCBI Taxonomy" id="234613"/>
    <lineage>
        <taxon>Bacteria</taxon>
        <taxon>Bacillati</taxon>
        <taxon>Actinomycetota</taxon>
        <taxon>Actinomycetes</taxon>
        <taxon>Micromonosporales</taxon>
        <taxon>Micromonosporaceae</taxon>
        <taxon>Asanoa</taxon>
    </lineage>
</organism>
<comment type="caution">
    <text evidence="3">The sequence shown here is derived from an EMBL/GenBank/DDBJ whole genome shotgun (WGS) entry which is preliminary data.</text>
</comment>
<feature type="domain" description="Amidohydrolase-related" evidence="2">
    <location>
        <begin position="45"/>
        <end position="379"/>
    </location>
</feature>
<dbReference type="PANTHER" id="PTHR43135:SF3">
    <property type="entry name" value="ALPHA-D-RIBOSE 1-METHYLPHOSPHONATE 5-TRIPHOSPHATE DIPHOSPHATASE"/>
    <property type="match status" value="1"/>
</dbReference>
<dbReference type="InterPro" id="IPR006680">
    <property type="entry name" value="Amidohydro-rel"/>
</dbReference>
<name>A0ABQ4C016_9ACTN</name>
<dbReference type="RefSeq" id="WP_203701930.1">
    <property type="nucleotide sequence ID" value="NZ_BAAALU010000012.1"/>
</dbReference>
<dbReference type="SUPFAM" id="SSF51338">
    <property type="entry name" value="Composite domain of metallo-dependent hydrolases"/>
    <property type="match status" value="1"/>
</dbReference>